<evidence type="ECO:0000313" key="5">
    <source>
        <dbReference type="Proteomes" id="UP000680815"/>
    </source>
</evidence>
<dbReference type="Pfam" id="PF03724">
    <property type="entry name" value="META"/>
    <property type="match status" value="1"/>
</dbReference>
<dbReference type="InterPro" id="IPR005184">
    <property type="entry name" value="DUF306_Meta_HslJ"/>
</dbReference>
<dbReference type="Gene3D" id="2.40.128.270">
    <property type="match status" value="1"/>
</dbReference>
<dbReference type="Proteomes" id="UP000680815">
    <property type="component" value="Unassembled WGS sequence"/>
</dbReference>
<dbReference type="EMBL" id="JAGIYZ010000001">
    <property type="protein sequence ID" value="MBP0462528.1"/>
    <property type="molecule type" value="Genomic_DNA"/>
</dbReference>
<dbReference type="InterPro" id="IPR038670">
    <property type="entry name" value="HslJ-like_sf"/>
</dbReference>
<proteinExistence type="predicted"/>
<feature type="signal peptide" evidence="2">
    <location>
        <begin position="1"/>
        <end position="21"/>
    </location>
</feature>
<keyword evidence="5" id="KW-1185">Reference proteome</keyword>
<dbReference type="InterPro" id="IPR053147">
    <property type="entry name" value="Hsp_HslJ-like"/>
</dbReference>
<reference evidence="4 5" key="1">
    <citation type="submission" date="2021-03" db="EMBL/GenBank/DDBJ databases">
        <authorList>
            <person name="So Y."/>
        </authorList>
    </citation>
    <scope>NUCLEOTIDE SEQUENCE [LARGE SCALE GENOMIC DNA]</scope>
    <source>
        <strain evidence="4 5">PWR1</strain>
    </source>
</reference>
<accession>A0ABS4AME2</accession>
<feature type="chain" id="PRO_5047408257" evidence="2">
    <location>
        <begin position="22"/>
        <end position="152"/>
    </location>
</feature>
<evidence type="ECO:0000313" key="4">
    <source>
        <dbReference type="EMBL" id="MBP0462528.1"/>
    </source>
</evidence>
<dbReference type="RefSeq" id="WP_209349896.1">
    <property type="nucleotide sequence ID" value="NZ_JAGIYZ010000001.1"/>
</dbReference>
<sequence>MHAPRRAALAAILILPGLAQAMPSRPSDPPGAGVRAPFHVTSEETPRGAPWTVEEIAGRGVDDRPPVELVLLPEGRAGGTGGCNRFTGGYTLDGAALRFGALAATRMACAPALMEREQRFFAAMAEVRAWRIEHGRLLLTDAGGGVVLRLVR</sequence>
<evidence type="ECO:0000259" key="3">
    <source>
        <dbReference type="Pfam" id="PF03724"/>
    </source>
</evidence>
<dbReference type="PANTHER" id="PTHR35535">
    <property type="entry name" value="HEAT SHOCK PROTEIN HSLJ"/>
    <property type="match status" value="1"/>
</dbReference>
<evidence type="ECO:0000256" key="1">
    <source>
        <dbReference type="SAM" id="MobiDB-lite"/>
    </source>
</evidence>
<keyword evidence="2" id="KW-0732">Signal</keyword>
<organism evidence="4 5">
    <name type="scientific">Roseomonas nitratireducens</name>
    <dbReference type="NCBI Taxonomy" id="2820810"/>
    <lineage>
        <taxon>Bacteria</taxon>
        <taxon>Pseudomonadati</taxon>
        <taxon>Pseudomonadota</taxon>
        <taxon>Alphaproteobacteria</taxon>
        <taxon>Acetobacterales</taxon>
        <taxon>Roseomonadaceae</taxon>
        <taxon>Roseomonas</taxon>
    </lineage>
</organism>
<feature type="domain" description="DUF306" evidence="3">
    <location>
        <begin position="48"/>
        <end position="150"/>
    </location>
</feature>
<dbReference type="PANTHER" id="PTHR35535:SF2">
    <property type="entry name" value="DUF306 DOMAIN-CONTAINING PROTEIN"/>
    <property type="match status" value="1"/>
</dbReference>
<evidence type="ECO:0000256" key="2">
    <source>
        <dbReference type="SAM" id="SignalP"/>
    </source>
</evidence>
<gene>
    <name evidence="4" type="ORF">J5Y09_01270</name>
</gene>
<name>A0ABS4AME2_9PROT</name>
<feature type="region of interest" description="Disordered" evidence="1">
    <location>
        <begin position="23"/>
        <end position="48"/>
    </location>
</feature>
<protein>
    <submittedName>
        <fullName evidence="4">META domain-containing protein</fullName>
    </submittedName>
</protein>
<comment type="caution">
    <text evidence="4">The sequence shown here is derived from an EMBL/GenBank/DDBJ whole genome shotgun (WGS) entry which is preliminary data.</text>
</comment>